<evidence type="ECO:0000313" key="1">
    <source>
        <dbReference type="EMBL" id="GAA5100665.1"/>
    </source>
</evidence>
<dbReference type="Proteomes" id="UP001501525">
    <property type="component" value="Unassembled WGS sequence"/>
</dbReference>
<evidence type="ECO:0000313" key="2">
    <source>
        <dbReference type="Proteomes" id="UP001501525"/>
    </source>
</evidence>
<name>A0ABP9MYE0_9HYPH</name>
<gene>
    <name evidence="1" type="ORF">GCM10023260_12790</name>
</gene>
<keyword evidence="2" id="KW-1185">Reference proteome</keyword>
<accession>A0ABP9MYE0</accession>
<dbReference type="InterPro" id="IPR010982">
    <property type="entry name" value="Lambda_DNA-bd_dom_sf"/>
</dbReference>
<organism evidence="1 2">
    <name type="scientific">Bartonella acomydis</name>
    <dbReference type="NCBI Taxonomy" id="686234"/>
    <lineage>
        <taxon>Bacteria</taxon>
        <taxon>Pseudomonadati</taxon>
        <taxon>Pseudomonadota</taxon>
        <taxon>Alphaproteobacteria</taxon>
        <taxon>Hyphomicrobiales</taxon>
        <taxon>Bartonellaceae</taxon>
        <taxon>Bartonella</taxon>
    </lineage>
</organism>
<protein>
    <recommendedName>
        <fullName evidence="3">HTH cro/C1-type domain-containing protein</fullName>
    </recommendedName>
</protein>
<dbReference type="EMBL" id="BAABIY010000040">
    <property type="protein sequence ID" value="GAA5100665.1"/>
    <property type="molecule type" value="Genomic_DNA"/>
</dbReference>
<proteinExistence type="predicted"/>
<reference evidence="2" key="1">
    <citation type="journal article" date="2019" name="Int. J. Syst. Evol. Microbiol.">
        <title>The Global Catalogue of Microorganisms (GCM) 10K type strain sequencing project: providing services to taxonomists for standard genome sequencing and annotation.</title>
        <authorList>
            <consortium name="The Broad Institute Genomics Platform"/>
            <consortium name="The Broad Institute Genome Sequencing Center for Infectious Disease"/>
            <person name="Wu L."/>
            <person name="Ma J."/>
        </authorList>
    </citation>
    <scope>NUCLEOTIDE SEQUENCE [LARGE SCALE GENOMIC DNA]</scope>
    <source>
        <strain evidence="2">JCM 17706</strain>
    </source>
</reference>
<dbReference type="SUPFAM" id="SSF47413">
    <property type="entry name" value="lambda repressor-like DNA-binding domains"/>
    <property type="match status" value="1"/>
</dbReference>
<comment type="caution">
    <text evidence="1">The sequence shown here is derived from an EMBL/GenBank/DDBJ whole genome shotgun (WGS) entry which is preliminary data.</text>
</comment>
<evidence type="ECO:0008006" key="3">
    <source>
        <dbReference type="Google" id="ProtNLM"/>
    </source>
</evidence>
<sequence>MQAHFTNKDVFFLKDALYGGTMNINGWRQRLSAALKKSGRSKRSISLASGKGAGYLHSILTEGKEPTIESLARVCHEINISMNYILYGQGVSHEDKEFIDLILKLSPEERQAILTLLRRPTAGVAK</sequence>